<evidence type="ECO:0000313" key="2">
    <source>
        <dbReference type="Ensembl" id="ENSGACP00000070402.1"/>
    </source>
</evidence>
<dbReference type="Proteomes" id="UP000007635">
    <property type="component" value="Chromosome X"/>
</dbReference>
<reference evidence="2" key="3">
    <citation type="submission" date="2025-09" db="UniProtKB">
        <authorList>
            <consortium name="Ensembl"/>
        </authorList>
    </citation>
    <scope>IDENTIFICATION</scope>
</reference>
<keyword evidence="3" id="KW-1185">Reference proteome</keyword>
<dbReference type="GO" id="GO:0003676">
    <property type="term" value="F:nucleic acid binding"/>
    <property type="evidence" value="ECO:0007669"/>
    <property type="project" value="InterPro"/>
</dbReference>
<feature type="domain" description="Tc1-like transposase DDE" evidence="1">
    <location>
        <begin position="6"/>
        <end position="43"/>
    </location>
</feature>
<dbReference type="InterPro" id="IPR036397">
    <property type="entry name" value="RNaseH_sf"/>
</dbReference>
<organism evidence="2 3">
    <name type="scientific">Gasterosteus aculeatus aculeatus</name>
    <name type="common">three-spined stickleback</name>
    <dbReference type="NCBI Taxonomy" id="481459"/>
    <lineage>
        <taxon>Eukaryota</taxon>
        <taxon>Metazoa</taxon>
        <taxon>Chordata</taxon>
        <taxon>Craniata</taxon>
        <taxon>Vertebrata</taxon>
        <taxon>Euteleostomi</taxon>
        <taxon>Actinopterygii</taxon>
        <taxon>Neopterygii</taxon>
        <taxon>Teleostei</taxon>
        <taxon>Neoteleostei</taxon>
        <taxon>Acanthomorphata</taxon>
        <taxon>Eupercaria</taxon>
        <taxon>Perciformes</taxon>
        <taxon>Cottioidei</taxon>
        <taxon>Gasterosteales</taxon>
        <taxon>Gasterosteidae</taxon>
        <taxon>Gasterosteus</taxon>
    </lineage>
</organism>
<reference evidence="2" key="2">
    <citation type="submission" date="2025-08" db="UniProtKB">
        <authorList>
            <consortium name="Ensembl"/>
        </authorList>
    </citation>
    <scope>IDENTIFICATION</scope>
</reference>
<proteinExistence type="predicted"/>
<dbReference type="Gene3D" id="3.30.420.10">
    <property type="entry name" value="Ribonuclease H-like superfamily/Ribonuclease H"/>
    <property type="match status" value="1"/>
</dbReference>
<evidence type="ECO:0000259" key="1">
    <source>
        <dbReference type="Pfam" id="PF13358"/>
    </source>
</evidence>
<accession>A0AAQ4S5H1</accession>
<dbReference type="Ensembl" id="ENSGACT00000053258.1">
    <property type="protein sequence ID" value="ENSGACP00000070402.1"/>
    <property type="gene ID" value="ENSGACG00000030830.1"/>
</dbReference>
<protein>
    <recommendedName>
        <fullName evidence="1">Tc1-like transposase DDE domain-containing protein</fullName>
    </recommendedName>
</protein>
<reference evidence="2 3" key="1">
    <citation type="journal article" date="2021" name="G3 (Bethesda)">
        <title>Improved contiguity of the threespine stickleback genome using long-read sequencing.</title>
        <authorList>
            <person name="Nath S."/>
            <person name="Shaw D.E."/>
            <person name="White M.A."/>
        </authorList>
    </citation>
    <scope>NUCLEOTIDE SEQUENCE [LARGE SCALE GENOMIC DNA]</scope>
    <source>
        <strain evidence="2 3">Lake Benthic</strain>
    </source>
</reference>
<name>A0AAQ4S5H1_GASAC</name>
<sequence length="100" mass="11493">MQRNKYNVLEWPSQSPDLNVIENLWSLLKRAVHAQKPSNLTELEMFCKEECSKIPSTRIQTLIGSHRKRLDVISAKGGSTKYCCNFSVVVPKFMHLPTFV</sequence>
<dbReference type="GeneTree" id="ENSGT01060000249003"/>
<evidence type="ECO:0000313" key="3">
    <source>
        <dbReference type="Proteomes" id="UP000007635"/>
    </source>
</evidence>
<dbReference type="InterPro" id="IPR038717">
    <property type="entry name" value="Tc1-like_DDE_dom"/>
</dbReference>
<dbReference type="AlphaFoldDB" id="A0AAQ4S5H1"/>
<dbReference type="Pfam" id="PF13358">
    <property type="entry name" value="DDE_3"/>
    <property type="match status" value="1"/>
</dbReference>